<sequence length="70" mass="7583">MSFSQCNTLFRLRCDGVNNEAQQALQQSPRVLPRPVDIPNDICAVLSINQPSGSVLVPYRVDAASVALVV</sequence>
<gene>
    <name evidence="1" type="ORF">ZHAS_00011180</name>
</gene>
<name>A0A084VZJ1_ANOSI</name>
<dbReference type="EnsemblMetazoa" id="ASIC011180-RA">
    <property type="protein sequence ID" value="ASIC011180-PA"/>
    <property type="gene ID" value="ASIC011180"/>
</dbReference>
<dbReference type="VEuPathDB" id="VectorBase:ASIC011180"/>
<keyword evidence="3" id="KW-1185">Reference proteome</keyword>
<reference evidence="1 3" key="1">
    <citation type="journal article" date="2014" name="BMC Genomics">
        <title>Genome sequence of Anopheles sinensis provides insight into genetics basis of mosquito competence for malaria parasites.</title>
        <authorList>
            <person name="Zhou D."/>
            <person name="Zhang D."/>
            <person name="Ding G."/>
            <person name="Shi L."/>
            <person name="Hou Q."/>
            <person name="Ye Y."/>
            <person name="Xu Y."/>
            <person name="Zhou H."/>
            <person name="Xiong C."/>
            <person name="Li S."/>
            <person name="Yu J."/>
            <person name="Hong S."/>
            <person name="Yu X."/>
            <person name="Zou P."/>
            <person name="Chen C."/>
            <person name="Chang X."/>
            <person name="Wang W."/>
            <person name="Lv Y."/>
            <person name="Sun Y."/>
            <person name="Ma L."/>
            <person name="Shen B."/>
            <person name="Zhu C."/>
        </authorList>
    </citation>
    <scope>NUCLEOTIDE SEQUENCE [LARGE SCALE GENOMIC DNA]</scope>
</reference>
<organism evidence="1">
    <name type="scientific">Anopheles sinensis</name>
    <name type="common">Mosquito</name>
    <dbReference type="NCBI Taxonomy" id="74873"/>
    <lineage>
        <taxon>Eukaryota</taxon>
        <taxon>Metazoa</taxon>
        <taxon>Ecdysozoa</taxon>
        <taxon>Arthropoda</taxon>
        <taxon>Hexapoda</taxon>
        <taxon>Insecta</taxon>
        <taxon>Pterygota</taxon>
        <taxon>Neoptera</taxon>
        <taxon>Endopterygota</taxon>
        <taxon>Diptera</taxon>
        <taxon>Nematocera</taxon>
        <taxon>Culicoidea</taxon>
        <taxon>Culicidae</taxon>
        <taxon>Anophelinae</taxon>
        <taxon>Anopheles</taxon>
    </lineage>
</organism>
<proteinExistence type="predicted"/>
<dbReference type="AlphaFoldDB" id="A0A084VZJ1"/>
<protein>
    <submittedName>
        <fullName evidence="1 2">Uncharacterized protein</fullName>
    </submittedName>
</protein>
<reference evidence="2" key="2">
    <citation type="submission" date="2020-05" db="UniProtKB">
        <authorList>
            <consortium name="EnsemblMetazoa"/>
        </authorList>
    </citation>
    <scope>IDENTIFICATION</scope>
</reference>
<evidence type="ECO:0000313" key="1">
    <source>
        <dbReference type="EMBL" id="KFB43385.1"/>
    </source>
</evidence>
<dbReference type="EMBL" id="ATLV01018850">
    <property type="status" value="NOT_ANNOTATED_CDS"/>
    <property type="molecule type" value="Genomic_DNA"/>
</dbReference>
<evidence type="ECO:0000313" key="2">
    <source>
        <dbReference type="EnsemblMetazoa" id="ASIC011180-PA"/>
    </source>
</evidence>
<evidence type="ECO:0000313" key="3">
    <source>
        <dbReference type="Proteomes" id="UP000030765"/>
    </source>
</evidence>
<dbReference type="Proteomes" id="UP000030765">
    <property type="component" value="Unassembled WGS sequence"/>
</dbReference>
<accession>A0A084VZJ1</accession>
<dbReference type="EMBL" id="KE525251">
    <property type="protein sequence ID" value="KFB43385.1"/>
    <property type="molecule type" value="Genomic_DNA"/>
</dbReference>